<protein>
    <submittedName>
        <fullName evidence="2">Uncharacterized protein</fullName>
    </submittedName>
</protein>
<sequence>MDGGWGSVRKTSRGQWQRWPAGQAATVWEFLHAWWAHTLTDPDPAVAAYEVLTLVTEASGTAPDSYL</sequence>
<reference evidence="2 3" key="1">
    <citation type="submission" date="2023-07" db="EMBL/GenBank/DDBJ databases">
        <title>Sequencing the genomes of 1000 actinobacteria strains.</title>
        <authorList>
            <person name="Klenk H.-P."/>
        </authorList>
    </citation>
    <scope>NUCLEOTIDE SEQUENCE [LARGE SCALE GENOMIC DNA]</scope>
    <source>
        <strain evidence="2 3">DSM 46740</strain>
    </source>
</reference>
<dbReference type="RefSeq" id="WP_307557218.1">
    <property type="nucleotide sequence ID" value="NZ_JAUSQU010000001.1"/>
</dbReference>
<dbReference type="Proteomes" id="UP001225356">
    <property type="component" value="Unassembled WGS sequence"/>
</dbReference>
<gene>
    <name evidence="2" type="ORF">J2853_002402</name>
</gene>
<evidence type="ECO:0000313" key="3">
    <source>
        <dbReference type="Proteomes" id="UP001225356"/>
    </source>
</evidence>
<keyword evidence="3" id="KW-1185">Reference proteome</keyword>
<name>A0ABT9Q8W4_9ACTN</name>
<organism evidence="2 3">
    <name type="scientific">Streptosporangium lutulentum</name>
    <dbReference type="NCBI Taxonomy" id="1461250"/>
    <lineage>
        <taxon>Bacteria</taxon>
        <taxon>Bacillati</taxon>
        <taxon>Actinomycetota</taxon>
        <taxon>Actinomycetes</taxon>
        <taxon>Streptosporangiales</taxon>
        <taxon>Streptosporangiaceae</taxon>
        <taxon>Streptosporangium</taxon>
    </lineage>
</organism>
<accession>A0ABT9Q8W4</accession>
<evidence type="ECO:0000256" key="1">
    <source>
        <dbReference type="SAM" id="MobiDB-lite"/>
    </source>
</evidence>
<evidence type="ECO:0000313" key="2">
    <source>
        <dbReference type="EMBL" id="MDP9843191.1"/>
    </source>
</evidence>
<comment type="caution">
    <text evidence="2">The sequence shown here is derived from an EMBL/GenBank/DDBJ whole genome shotgun (WGS) entry which is preliminary data.</text>
</comment>
<feature type="region of interest" description="Disordered" evidence="1">
    <location>
        <begin position="1"/>
        <end position="20"/>
    </location>
</feature>
<dbReference type="EMBL" id="JAUSQU010000001">
    <property type="protein sequence ID" value="MDP9843191.1"/>
    <property type="molecule type" value="Genomic_DNA"/>
</dbReference>
<proteinExistence type="predicted"/>